<dbReference type="RefSeq" id="XP_018134630.1">
    <property type="nucleotide sequence ID" value="XM_018270368.2"/>
</dbReference>
<dbReference type="GeneID" id="28834226"/>
<name>A0A2P2SVT4_9PEZI</name>
<feature type="signal peptide" evidence="1">
    <location>
        <begin position="1"/>
        <end position="21"/>
    </location>
</feature>
<keyword evidence="1" id="KW-0732">Signal</keyword>
<dbReference type="STRING" id="342668.A0A2P2SVT4"/>
<evidence type="ECO:0000313" key="2">
    <source>
        <dbReference type="EMBL" id="OBU00898.1"/>
    </source>
</evidence>
<sequence length="643" mass="69899">MRFSGTSLTIAGCLLASISEASKSSSASSSCQLHNVETYPPPPVPEPISIIKLPLPPSIVSDEVGACTKDINPNGTGCLRIVLTGDDSLPQGGTFTPDGTAIVVTVNFTGAPAQPDPASIYSGEHIILLKTDNTTFSSGDPWKCITCGVPAASQLGRNKDLLDYPRVFKDGKRFLVGTNIVETGGYPVDSELVTPNNTYIYPIYWPVTGDGSGSTGAMRELRLHPGDHHLSWSSFDGNGQNSFYGRLTFNPVPTTGEPRVPRYDLSNVSILQPATGNGVLYAEGNELKINQSVPEIGELRGFSGSGKEFTYIGYPMEACNFDGFAVNLLTGAVRRLTSHPEYVDPMDISADDEWTAVLDTRGTDRQMFMSGMRGIPPLSDLVTSGICASVRNNGMRRFFRPILIDKYGDRGDYFGQTINAGGDGSPGSINDPNWNARADPQFSLDGTRLMYYETLVKTPACGGENPLPCPVSTEPDGRTTRIMIATFTSRKPYPVPKFDIGPDVIPWAIPYVPGMELPVRQSISPGKYTYKGKHCGYADVAIYANANSTRFNRVRVDLHNLSEDGENILNGFEDISLEYLDTWTVLNDWRSNIVQRGKVKGVKETSPGGFQIQMNLRKNLLEANGTLTTTLDGKTYYQPKNNA</sequence>
<dbReference type="Proteomes" id="UP000091956">
    <property type="component" value="Unassembled WGS sequence"/>
</dbReference>
<evidence type="ECO:0000256" key="1">
    <source>
        <dbReference type="SAM" id="SignalP"/>
    </source>
</evidence>
<proteinExistence type="predicted"/>
<organism evidence="2 3">
    <name type="scientific">Pseudogymnoascus verrucosus</name>
    <dbReference type="NCBI Taxonomy" id="342668"/>
    <lineage>
        <taxon>Eukaryota</taxon>
        <taxon>Fungi</taxon>
        <taxon>Dikarya</taxon>
        <taxon>Ascomycota</taxon>
        <taxon>Pezizomycotina</taxon>
        <taxon>Leotiomycetes</taxon>
        <taxon>Thelebolales</taxon>
        <taxon>Thelebolaceae</taxon>
        <taxon>Pseudogymnoascus</taxon>
    </lineage>
</organism>
<protein>
    <recommendedName>
        <fullName evidence="4">Saponin hydrolase</fullName>
    </recommendedName>
</protein>
<evidence type="ECO:0000313" key="3">
    <source>
        <dbReference type="Proteomes" id="UP000091956"/>
    </source>
</evidence>
<evidence type="ECO:0008006" key="4">
    <source>
        <dbReference type="Google" id="ProtNLM"/>
    </source>
</evidence>
<dbReference type="AlphaFoldDB" id="A0A2P2SVT4"/>
<reference evidence="2 3" key="1">
    <citation type="submission" date="2016-03" db="EMBL/GenBank/DDBJ databases">
        <title>Comparative genomics of Pseudogymnoascus destructans, the fungus causing white-nose syndrome of bats.</title>
        <authorList>
            <person name="Palmer J.M."/>
            <person name="Drees K.P."/>
            <person name="Foster J.T."/>
            <person name="Lindner D.L."/>
        </authorList>
    </citation>
    <scope>NUCLEOTIDE SEQUENCE [LARGE SCALE GENOMIC DNA]</scope>
    <source>
        <strain evidence="2 3">UAMH 10579</strain>
    </source>
</reference>
<feature type="chain" id="PRO_5015155561" description="Saponin hydrolase" evidence="1">
    <location>
        <begin position="22"/>
        <end position="643"/>
    </location>
</feature>
<reference evidence="3" key="2">
    <citation type="journal article" date="2018" name="Nat. Commun.">
        <title>Extreme sensitivity to ultraviolet light in the fungal pathogen causing white-nose syndrome of bats.</title>
        <authorList>
            <person name="Palmer J.M."/>
            <person name="Drees K.P."/>
            <person name="Foster J.T."/>
            <person name="Lindner D.L."/>
        </authorList>
    </citation>
    <scope>NUCLEOTIDE SEQUENCE [LARGE SCALE GENOMIC DNA]</scope>
    <source>
        <strain evidence="3">UAMH 10579</strain>
    </source>
</reference>
<gene>
    <name evidence="2" type="ORF">VE01_00840</name>
</gene>
<accession>A0A2P2SVT4</accession>
<dbReference type="EMBL" id="KV460207">
    <property type="protein sequence ID" value="OBU00898.1"/>
    <property type="molecule type" value="Genomic_DNA"/>
</dbReference>
<keyword evidence="3" id="KW-1185">Reference proteome</keyword>